<gene>
    <name evidence="3" type="ordered locus">Mesop_5492</name>
</gene>
<dbReference type="InterPro" id="IPR027417">
    <property type="entry name" value="P-loop_NTPase"/>
</dbReference>
<dbReference type="GO" id="GO:0016887">
    <property type="term" value="F:ATP hydrolysis activity"/>
    <property type="evidence" value="ECO:0007669"/>
    <property type="project" value="InterPro"/>
</dbReference>
<dbReference type="SUPFAM" id="SSF52540">
    <property type="entry name" value="P-loop containing nucleoside triphosphate hydrolases"/>
    <property type="match status" value="1"/>
</dbReference>
<feature type="region of interest" description="Disordered" evidence="1">
    <location>
        <begin position="413"/>
        <end position="442"/>
    </location>
</feature>
<proteinExistence type="predicted"/>
<dbReference type="EMBL" id="CP002279">
    <property type="protein sequence ID" value="AEH89906.1"/>
    <property type="molecule type" value="Genomic_DNA"/>
</dbReference>
<evidence type="ECO:0000313" key="3">
    <source>
        <dbReference type="EMBL" id="AEH89906.1"/>
    </source>
</evidence>
<reference evidence="3 4" key="1">
    <citation type="submission" date="2010-10" db="EMBL/GenBank/DDBJ databases">
        <title>Complete sequence of Mesorhizobium opportunistum WSM2075.</title>
        <authorList>
            <consortium name="US DOE Joint Genome Institute"/>
            <person name="Lucas S."/>
            <person name="Copeland A."/>
            <person name="Lapidus A."/>
            <person name="Cheng J.-F."/>
            <person name="Bruce D."/>
            <person name="Goodwin L."/>
            <person name="Pitluck S."/>
            <person name="Chertkov O."/>
            <person name="Misra M."/>
            <person name="Detter J.C."/>
            <person name="Han C."/>
            <person name="Tapia R."/>
            <person name="Land M."/>
            <person name="Hauser L."/>
            <person name="Kyrpides N."/>
            <person name="Ovchinnikova G."/>
            <person name="Mavrommatis K.M."/>
            <person name="Tiwari R.P."/>
            <person name="Howieson J.G."/>
            <person name="O'Hara G.W."/>
            <person name="Nandasena K.G."/>
            <person name="Woyke T."/>
        </authorList>
    </citation>
    <scope>NUCLEOTIDE SEQUENCE [LARGE SCALE GENOMIC DNA]</scope>
    <source>
        <strain evidence="4">LMG 24607 / HAMBI 3007 / WSM2075</strain>
    </source>
</reference>
<dbReference type="InterPro" id="IPR051396">
    <property type="entry name" value="Bact_Antivir_Def_Nuclease"/>
</dbReference>
<dbReference type="KEGG" id="mop:Mesop_5492"/>
<evidence type="ECO:0000313" key="4">
    <source>
        <dbReference type="Proteomes" id="UP000001623"/>
    </source>
</evidence>
<dbReference type="eggNOG" id="COG3950">
    <property type="taxonomic scope" value="Bacteria"/>
</dbReference>
<dbReference type="HOGENOM" id="CLU_033429_2_0_5"/>
<dbReference type="InterPro" id="IPR003959">
    <property type="entry name" value="ATPase_AAA_core"/>
</dbReference>
<name>F7Y9W7_MESOW</name>
<dbReference type="PANTHER" id="PTHR43581:SF2">
    <property type="entry name" value="EXCINUCLEASE ATPASE SUBUNIT"/>
    <property type="match status" value="1"/>
</dbReference>
<dbReference type="RefSeq" id="WP_013896543.1">
    <property type="nucleotide sequence ID" value="NC_015675.1"/>
</dbReference>
<dbReference type="STRING" id="536019.Mesop_5492"/>
<dbReference type="GO" id="GO:0005524">
    <property type="term" value="F:ATP binding"/>
    <property type="evidence" value="ECO:0007669"/>
    <property type="project" value="UniProtKB-KW"/>
</dbReference>
<protein>
    <submittedName>
        <fullName evidence="3">ATP-binding protein involved in virulence</fullName>
    </submittedName>
</protein>
<dbReference type="AlphaFoldDB" id="F7Y9W7"/>
<dbReference type="Pfam" id="PF13304">
    <property type="entry name" value="AAA_21"/>
    <property type="match status" value="1"/>
</dbReference>
<organism evidence="3 4">
    <name type="scientific">Mesorhizobium opportunistum (strain LMG 24607 / HAMBI 3007 / WSM2075)</name>
    <dbReference type="NCBI Taxonomy" id="536019"/>
    <lineage>
        <taxon>Bacteria</taxon>
        <taxon>Pseudomonadati</taxon>
        <taxon>Pseudomonadota</taxon>
        <taxon>Alphaproteobacteria</taxon>
        <taxon>Hyphomicrobiales</taxon>
        <taxon>Phyllobacteriaceae</taxon>
        <taxon>Mesorhizobium</taxon>
    </lineage>
</organism>
<dbReference type="Proteomes" id="UP000001623">
    <property type="component" value="Chromosome"/>
</dbReference>
<dbReference type="PANTHER" id="PTHR43581">
    <property type="entry name" value="ATP/GTP PHOSPHATASE"/>
    <property type="match status" value="1"/>
</dbReference>
<feature type="domain" description="ATPase AAA-type core" evidence="2">
    <location>
        <begin position="250"/>
        <end position="334"/>
    </location>
</feature>
<dbReference type="Gene3D" id="3.40.50.300">
    <property type="entry name" value="P-loop containing nucleotide triphosphate hydrolases"/>
    <property type="match status" value="1"/>
</dbReference>
<accession>F7Y9W7</accession>
<evidence type="ECO:0000259" key="2">
    <source>
        <dbReference type="Pfam" id="PF13304"/>
    </source>
</evidence>
<keyword evidence="3" id="KW-0067">ATP-binding</keyword>
<keyword evidence="3" id="KW-0547">Nucleotide-binding</keyword>
<evidence type="ECO:0000256" key="1">
    <source>
        <dbReference type="SAM" id="MobiDB-lite"/>
    </source>
</evidence>
<sequence>MYVRSLKVSNLRSVAKGRLDLVYPGRACDGPFQKGFPNWPPKLPNVNVLLGINGAGKSTMLDAIALAAMSPVVSESSGFRPYALIRRVASGDAPKTASIDAEIVVHPQDIVDAPKKRTEVIREIGATVERRGDLEVLKAVQHPDPLWEGMFKDQSPAFLMVGYGATRRVETNAQVDEALRSRTRVLRYERIASLFEDHFTLRPLSSWLPEWQSKNPGRYKQVVTLINKLSLKHIKFTGRIERGEYLFKVGRNLVPFSAMSDGFKAFIGWIGDLLYHVCMGCPSGKRLVDNQGVVLVDEIDLHIHPEWQQTMIPVLALALPNLQFIFTSHSPLVVGSLERANIIHVETGANGTARMARPDEEIYGKTADQILRSDIFGLNSTRAPEFRAQLDKLAEAATDGDREAALDFMRKAARGSGATEAARSDEQREMPSWLKPSSMAGE</sequence>